<sequence length="1358" mass="146217">MLENWPFIEYERATYAVKRQEPSCMVMSAYLGRTVGPAGRGQKFYRERILALQCNDPGESECIPFAGPNRKCWEMLSPWIILLDLIGVAWAAESSYDHDEYYVGSNGYFYLCGSTESDWPGFTNAGYSDYVFVTLDSSGTFLAADQIGSGSHDWCQSLAVDASDSVYAVGPKGHSGGSAPATDSILVKYNSTGCRQWMVSLDGLNGGGTVSRVSIDSSGDLIVAGVIGGAFAGFASAGSDDVFVQKYNTNGIVQWSFQTGSPGKEHVEDMVLDSSDNAIVVGYNYAQPWAGQTFPDGCDGFVTVCETGFILKVDNSGNQLWMYPVTPTSSDRTSGWLRAVAADASDSIYTSGWMRADGSAGNFNGKSLSQDTQYYYLLKLNDAGSLQWTNFDSSARADALTWAASAQQLLSAAGENTEVQMKSLSTEDGHMIWAEITDVRTLTAKAIAAPGEIFYVGGTTRSGEAVPSHTSSGQEDMMVWILDARTTTTTTSRTVSTSSTITGTTSTSSTATRTTSTASSTSFTYTSTATISTSVTSTSTTSTSTTTTSTTTTSTTTTSTTTTSTTTTSTTNTNTTSTSITTSSSSSTSSSTATSTTSRSQTSTTSTSTASSTSTTSVSSTITSTASTSITSSKTSSSTTTSSSSMSSTISSSSTSTTSSSTTTSKSSSSTLSTSSTSTTTSSTTSTLTSLTATTTVSSTTTTTTVLGAFVMPNIDSASPLGALMRESLQEAVKAVVDGASSRNAITSTGNVSLVKLGGQATQAGSSDGVAMSTPVRVSVPPSLVSDLSMNATPWLSTVMMDSSVVNHLSSRSSDGPVTFRSPVVEISLMQETHGRVSVAEIFGLLTPIAIRLSNDELPPGQRCYWLDQVSGMWSDAGTEIPDHWQLRALQVAPLDGTWCLVSHLTTFVIATPPPAPVPPDNTPLVASLSSGVSVFALTVAGLCYRHVHQVLKKKKLQKEEQDKYEQKEQFRKWYVEWYPHHRHTIFSIMQTAMDEGAKGLVLLKIAADQPGTYTEDSWTDLQTDLREAFRKGNRPFSDGRLDFQSQVQWQPCSRSERLREELHHSAREETFVIIVSCIDSEVAAVKDAVRIHNKHRAPGLGKAKFAWSSPLKHHEASTVHISRSSSWLKKATSHESVGAKKSIRSMHWFSHYKFTIYGVAQTAIDEGAQGLLLLGVQPGLQNEMTNAEFPAIQKEWNRARDLKVFPFCDVGGMQLIETKTNCGFSRVTQNKLWQELKHYTQENQYVLIISCTDADEANVVNTVMRFNQERPPGHGEVKRAWATAKDMYGDRPREHFDGVAHHQQASVEHHRPHGDSLQDSVRIHIEDLEPEEESTLQYAGAPTTTRTARSFPGNLRD</sequence>
<evidence type="ECO:0000313" key="2">
    <source>
        <dbReference type="EMBL" id="CAE7250009.1"/>
    </source>
</evidence>
<name>A0A812LPU8_9DINO</name>
<feature type="region of interest" description="Disordered" evidence="1">
    <location>
        <begin position="491"/>
        <end position="514"/>
    </location>
</feature>
<evidence type="ECO:0000313" key="3">
    <source>
        <dbReference type="Proteomes" id="UP000604046"/>
    </source>
</evidence>
<dbReference type="SUPFAM" id="SSF101898">
    <property type="entry name" value="NHL repeat"/>
    <property type="match status" value="1"/>
</dbReference>
<accession>A0A812LPU8</accession>
<dbReference type="OrthoDB" id="422491at2759"/>
<feature type="region of interest" description="Disordered" evidence="1">
    <location>
        <begin position="630"/>
        <end position="695"/>
    </location>
</feature>
<feature type="region of interest" description="Disordered" evidence="1">
    <location>
        <begin position="1331"/>
        <end position="1358"/>
    </location>
</feature>
<dbReference type="PANTHER" id="PTHR35365">
    <property type="entry name" value="LP04239P"/>
    <property type="match status" value="1"/>
</dbReference>
<proteinExistence type="predicted"/>
<dbReference type="InterPro" id="IPR053121">
    <property type="entry name" value="Spore_Coat_Assembly"/>
</dbReference>
<keyword evidence="3" id="KW-1185">Reference proteome</keyword>
<comment type="caution">
    <text evidence="2">The sequence shown here is derived from an EMBL/GenBank/DDBJ whole genome shotgun (WGS) entry which is preliminary data.</text>
</comment>
<evidence type="ECO:0000256" key="1">
    <source>
        <dbReference type="SAM" id="MobiDB-lite"/>
    </source>
</evidence>
<dbReference type="EMBL" id="CAJNDS010001158">
    <property type="protein sequence ID" value="CAE7250009.1"/>
    <property type="molecule type" value="Genomic_DNA"/>
</dbReference>
<gene>
    <name evidence="2" type="ORF">SNAT2548_LOCUS12245</name>
</gene>
<organism evidence="2 3">
    <name type="scientific">Symbiodinium natans</name>
    <dbReference type="NCBI Taxonomy" id="878477"/>
    <lineage>
        <taxon>Eukaryota</taxon>
        <taxon>Sar</taxon>
        <taxon>Alveolata</taxon>
        <taxon>Dinophyceae</taxon>
        <taxon>Suessiales</taxon>
        <taxon>Symbiodiniaceae</taxon>
        <taxon>Symbiodinium</taxon>
    </lineage>
</organism>
<protein>
    <submittedName>
        <fullName evidence="2">Uncharacterized protein</fullName>
    </submittedName>
</protein>
<dbReference type="PANTHER" id="PTHR35365:SF18">
    <property type="entry name" value="MUCIN-19-LIKE-RELATED"/>
    <property type="match status" value="1"/>
</dbReference>
<feature type="region of interest" description="Disordered" evidence="1">
    <location>
        <begin position="537"/>
        <end position="616"/>
    </location>
</feature>
<dbReference type="Proteomes" id="UP000604046">
    <property type="component" value="Unassembled WGS sequence"/>
</dbReference>
<reference evidence="2" key="1">
    <citation type="submission" date="2021-02" db="EMBL/GenBank/DDBJ databases">
        <authorList>
            <person name="Dougan E. K."/>
            <person name="Rhodes N."/>
            <person name="Thang M."/>
            <person name="Chan C."/>
        </authorList>
    </citation>
    <scope>NUCLEOTIDE SEQUENCE</scope>
</reference>